<evidence type="ECO:0000259" key="3">
    <source>
        <dbReference type="Pfam" id="PF08303"/>
    </source>
</evidence>
<proteinExistence type="predicted"/>
<dbReference type="GO" id="GO:0006388">
    <property type="term" value="P:tRNA splicing, via endonucleolytic cleavage and ligation"/>
    <property type="evidence" value="ECO:0007669"/>
    <property type="project" value="InterPro"/>
</dbReference>
<dbReference type="EMBL" id="MU129057">
    <property type="protein sequence ID" value="KAF9508517.1"/>
    <property type="molecule type" value="Genomic_DNA"/>
</dbReference>
<comment type="caution">
    <text evidence="5">The sequence shown here is derived from an EMBL/GenBank/DDBJ whole genome shotgun (WGS) entry which is preliminary data.</text>
</comment>
<evidence type="ECO:0000313" key="6">
    <source>
        <dbReference type="Proteomes" id="UP000886523"/>
    </source>
</evidence>
<evidence type="ECO:0000259" key="2">
    <source>
        <dbReference type="Pfam" id="PF08302"/>
    </source>
</evidence>
<dbReference type="Gene3D" id="3.40.50.300">
    <property type="entry name" value="P-loop containing nucleotide triphosphate hydrolases"/>
    <property type="match status" value="1"/>
</dbReference>
<sequence>MPSPSTSQNVADENDSLIRALQALSKKDKRLVKSSVHVAPADPTIKVRSWKMNEYKYAVYPSPFPTLARGLFTRWVPGKDATETSTPDENDSNGEAEGAGGQHTIVARGYDKFFNIGEVPWNTWASLEKYTAAPYHLTLKSNGCIIFIAALSPEKLIVTSKHSLGQVSEGQTSHAMMGEQWLVRHLARKGKTKEDLVVRLHADNITAVAELCDDSFEEHVLGYPPELTGLHLHGLNKNQGLFSTAPPTEVDAFAAEYGFIQTASFSLPSIKEVREFTDRIAESGKWQGEPVEGFVVRTSIARSTPLSSTGLNSNNSGDARPPYPPGTDFFFKVKFDEPYLMYRAWREITKSILAYKAKSPSERSKHPLNIPGSRLARPESRLYRDWVEKEIDARPEDFKDFSKGRDIIATRNCFLHWLETDEGRTRLELNDKWSLSPAEGKGKTIEKEKRVWGKTVIVPVAVPGSGKTAVSVALARLFGFGHTQSDDIKSKKTAPTFQRNIAELLNTHDVVIADRNNHLTQHRQGIREAVSKVPGGPVRTIALYWSLQSLPIATLHRICSDRILHRGENHQTLRPSEAMHEDVIWQFITNTEELGVDEVDDIIEMNIQDASVEDAVTRTVDGLLPLLPSLQRPQPTQIAEACDFALGYRTTVRKESDSRGKTPARPRYFGLFAEVDLAALIDRAFLKHRDDPDEDEDDSQIAQDFWSRLVAEGRVATRPHVTIIHSRDLPDAQNLWDACDVVSKSDTASTAKGSAQELIPAPLFEYTFGPLLCDGRVMAIAIDALRLHHTETRADAAKPFLALLDEYFGNRLHLTVGTKNKDVAAFEGAHLVKRWRAGEEGIHAISLFGEGSVGRVKGLS</sequence>
<dbReference type="InterPro" id="IPR019039">
    <property type="entry name" value="T4-Rnl1-like_N"/>
</dbReference>
<dbReference type="GO" id="GO:0005634">
    <property type="term" value="C:nucleus"/>
    <property type="evidence" value="ECO:0007669"/>
    <property type="project" value="TreeGrafter"/>
</dbReference>
<dbReference type="OrthoDB" id="276239at2759"/>
<dbReference type="GO" id="GO:0005524">
    <property type="term" value="F:ATP binding"/>
    <property type="evidence" value="ECO:0007669"/>
    <property type="project" value="InterPro"/>
</dbReference>
<dbReference type="PANTHER" id="PTHR32004:SF1">
    <property type="entry name" value="TRNA LIGASE"/>
    <property type="match status" value="1"/>
</dbReference>
<name>A0A9P6AMZ3_9AGAM</name>
<feature type="domain" description="tRNA ligase kinase" evidence="3">
    <location>
        <begin position="456"/>
        <end position="587"/>
    </location>
</feature>
<dbReference type="Pfam" id="PF09511">
    <property type="entry name" value="RNA_lig_T4_1"/>
    <property type="match status" value="1"/>
</dbReference>
<protein>
    <recommendedName>
        <fullName evidence="7">tRNA ligase</fullName>
    </recommendedName>
</protein>
<evidence type="ECO:0000259" key="4">
    <source>
        <dbReference type="Pfam" id="PF09511"/>
    </source>
</evidence>
<dbReference type="PANTHER" id="PTHR32004">
    <property type="entry name" value="TRNA LIGASE"/>
    <property type="match status" value="1"/>
</dbReference>
<accession>A0A9P6AMZ3</accession>
<evidence type="ECO:0000256" key="1">
    <source>
        <dbReference type="SAM" id="MobiDB-lite"/>
    </source>
</evidence>
<evidence type="ECO:0008006" key="7">
    <source>
        <dbReference type="Google" id="ProtNLM"/>
    </source>
</evidence>
<evidence type="ECO:0000313" key="5">
    <source>
        <dbReference type="EMBL" id="KAF9508517.1"/>
    </source>
</evidence>
<dbReference type="GO" id="GO:0003972">
    <property type="term" value="F:RNA ligase (ATP) activity"/>
    <property type="evidence" value="ECO:0007669"/>
    <property type="project" value="InterPro"/>
</dbReference>
<feature type="domain" description="T4 RNA ligase 1-like N-terminal" evidence="4">
    <location>
        <begin position="88"/>
        <end position="340"/>
    </location>
</feature>
<dbReference type="InterPro" id="IPR015966">
    <property type="entry name" value="tRNA_lig_kin_fungi"/>
</dbReference>
<dbReference type="InterPro" id="IPR027417">
    <property type="entry name" value="P-loop_NTPase"/>
</dbReference>
<dbReference type="Pfam" id="PF08302">
    <property type="entry name" value="tRNA_lig_CPD"/>
    <property type="match status" value="1"/>
</dbReference>
<dbReference type="Pfam" id="PF08303">
    <property type="entry name" value="tRNA_lig_kinase"/>
    <property type="match status" value="1"/>
</dbReference>
<feature type="domain" description="tRNA ligase phosphodiesterase" evidence="2">
    <location>
        <begin position="631"/>
        <end position="844"/>
    </location>
</feature>
<dbReference type="AlphaFoldDB" id="A0A9P6AMZ3"/>
<dbReference type="Proteomes" id="UP000886523">
    <property type="component" value="Unassembled WGS sequence"/>
</dbReference>
<keyword evidence="6" id="KW-1185">Reference proteome</keyword>
<feature type="region of interest" description="Disordered" evidence="1">
    <location>
        <begin position="78"/>
        <end position="100"/>
    </location>
</feature>
<reference evidence="5" key="1">
    <citation type="journal article" date="2020" name="Nat. Commun.">
        <title>Large-scale genome sequencing of mycorrhizal fungi provides insights into the early evolution of symbiotic traits.</title>
        <authorList>
            <person name="Miyauchi S."/>
            <person name="Kiss E."/>
            <person name="Kuo A."/>
            <person name="Drula E."/>
            <person name="Kohler A."/>
            <person name="Sanchez-Garcia M."/>
            <person name="Morin E."/>
            <person name="Andreopoulos B."/>
            <person name="Barry K.W."/>
            <person name="Bonito G."/>
            <person name="Buee M."/>
            <person name="Carver A."/>
            <person name="Chen C."/>
            <person name="Cichocki N."/>
            <person name="Clum A."/>
            <person name="Culley D."/>
            <person name="Crous P.W."/>
            <person name="Fauchery L."/>
            <person name="Girlanda M."/>
            <person name="Hayes R.D."/>
            <person name="Keri Z."/>
            <person name="LaButti K."/>
            <person name="Lipzen A."/>
            <person name="Lombard V."/>
            <person name="Magnuson J."/>
            <person name="Maillard F."/>
            <person name="Murat C."/>
            <person name="Nolan M."/>
            <person name="Ohm R.A."/>
            <person name="Pangilinan J."/>
            <person name="Pereira M.F."/>
            <person name="Perotto S."/>
            <person name="Peter M."/>
            <person name="Pfister S."/>
            <person name="Riley R."/>
            <person name="Sitrit Y."/>
            <person name="Stielow J.B."/>
            <person name="Szollosi G."/>
            <person name="Zifcakova L."/>
            <person name="Stursova M."/>
            <person name="Spatafora J.W."/>
            <person name="Tedersoo L."/>
            <person name="Vaario L.M."/>
            <person name="Yamada A."/>
            <person name="Yan M."/>
            <person name="Wang P."/>
            <person name="Xu J."/>
            <person name="Bruns T."/>
            <person name="Baldrian P."/>
            <person name="Vilgalys R."/>
            <person name="Dunand C."/>
            <person name="Henrissat B."/>
            <person name="Grigoriev I.V."/>
            <person name="Hibbett D."/>
            <person name="Nagy L.G."/>
            <person name="Martin F.M."/>
        </authorList>
    </citation>
    <scope>NUCLEOTIDE SEQUENCE</scope>
    <source>
        <strain evidence="5">UP504</strain>
    </source>
</reference>
<organism evidence="5 6">
    <name type="scientific">Hydnum rufescens UP504</name>
    <dbReference type="NCBI Taxonomy" id="1448309"/>
    <lineage>
        <taxon>Eukaryota</taxon>
        <taxon>Fungi</taxon>
        <taxon>Dikarya</taxon>
        <taxon>Basidiomycota</taxon>
        <taxon>Agaricomycotina</taxon>
        <taxon>Agaricomycetes</taxon>
        <taxon>Cantharellales</taxon>
        <taxon>Hydnaceae</taxon>
        <taxon>Hydnum</taxon>
    </lineage>
</organism>
<dbReference type="SUPFAM" id="SSF52540">
    <property type="entry name" value="P-loop containing nucleoside triphosphate hydrolases"/>
    <property type="match status" value="1"/>
</dbReference>
<dbReference type="InterPro" id="IPR015965">
    <property type="entry name" value="tRNA_lig_PDEase"/>
</dbReference>
<gene>
    <name evidence="5" type="ORF">BS47DRAFT_1302796</name>
</gene>